<dbReference type="InterPro" id="IPR050863">
    <property type="entry name" value="CenT-Element_Derived"/>
</dbReference>
<protein>
    <recommendedName>
        <fullName evidence="3">HTH CENPB-type domain-containing protein</fullName>
    </recommendedName>
</protein>
<dbReference type="GO" id="GO:0003677">
    <property type="term" value="F:DNA binding"/>
    <property type="evidence" value="ECO:0007669"/>
    <property type="project" value="UniProtKB-KW"/>
</dbReference>
<dbReference type="Pfam" id="PF03184">
    <property type="entry name" value="DDE_1"/>
    <property type="match status" value="2"/>
</dbReference>
<dbReference type="InterPro" id="IPR006600">
    <property type="entry name" value="HTH_CenpB_DNA-bd_dom"/>
</dbReference>
<dbReference type="OrthoDB" id="2388958at2759"/>
<evidence type="ECO:0000256" key="2">
    <source>
        <dbReference type="SAM" id="MobiDB-lite"/>
    </source>
</evidence>
<comment type="caution">
    <text evidence="4">The sequence shown here is derived from an EMBL/GenBank/DDBJ whole genome shotgun (WGS) entry which is preliminary data.</text>
</comment>
<feature type="domain" description="HTH CENPB-type" evidence="3">
    <location>
        <begin position="67"/>
        <end position="140"/>
    </location>
</feature>
<dbReference type="InterPro" id="IPR004875">
    <property type="entry name" value="DDE_SF_endonuclease_dom"/>
</dbReference>
<gene>
    <name evidence="4" type="ORF">CHRIB12_LOCUS16863</name>
</gene>
<dbReference type="PROSITE" id="PS51253">
    <property type="entry name" value="HTH_CENPB"/>
    <property type="match status" value="1"/>
</dbReference>
<sequence>MTQTRTAISDEIKYEICNYQIKNPNISHENIAIYFNRLHNINIKRPTISKILKDRERWLSITNNTSSTYRHREVKYPSLEQALSIWVKQALSKNMILSDNILREKAKEFAQDLNIAENAIGFSNDWLELRAELQELISKYDPNDVFNFDETGLFYRMTPNQTLTSGPVSGTKKDKTRITVLLGCNSNGTEKIKPLVIGNAQKPHCLHGINISNLPVSYYWNKKAWMTQDIFRHWIKILDNKFWVQKRQVLIKLYNSDETSAAESSHAAKNKKGKKRAVSKKSRQLFDDLSQPLELTNITIKYLPPNTTSHLQPMDQGIINNFKVKYKQYYCRHLIRQFDNGEDMGRKLNLLEAINYLSDAWLDVLQNTISNCWAKAGILPSVNHVQREVASDQIDMELDVKFEEIEELLEILPDIGTPFLDDIDHYIKELEELPVEEFLDDKQIIEYVTKDSSEEVISDSEPELEIISIKEAAQGLKTFITFFTQQSDHSGFCSEDLKIFNKYSKLMNVKLFESKKQTSIDSFFN</sequence>
<dbReference type="VEuPathDB" id="FungiDB:RhiirFUN_004504"/>
<organism evidence="4 5">
    <name type="scientific">Rhizophagus irregularis</name>
    <dbReference type="NCBI Taxonomy" id="588596"/>
    <lineage>
        <taxon>Eukaryota</taxon>
        <taxon>Fungi</taxon>
        <taxon>Fungi incertae sedis</taxon>
        <taxon>Mucoromycota</taxon>
        <taxon>Glomeromycotina</taxon>
        <taxon>Glomeromycetes</taxon>
        <taxon>Glomerales</taxon>
        <taxon>Glomeraceae</taxon>
        <taxon>Rhizophagus</taxon>
    </lineage>
</organism>
<name>A0A915ZJL1_9GLOM</name>
<keyword evidence="1" id="KW-0238">DNA-binding</keyword>
<proteinExistence type="predicted"/>
<dbReference type="EMBL" id="CAGKOT010000041">
    <property type="protein sequence ID" value="CAB5379913.1"/>
    <property type="molecule type" value="Genomic_DNA"/>
</dbReference>
<dbReference type="PANTHER" id="PTHR19303">
    <property type="entry name" value="TRANSPOSON"/>
    <property type="match status" value="1"/>
</dbReference>
<reference evidence="4" key="1">
    <citation type="submission" date="2020-05" db="EMBL/GenBank/DDBJ databases">
        <authorList>
            <person name="Rincon C."/>
            <person name="Sanders R I."/>
            <person name="Robbins C."/>
            <person name="Chaturvedi A."/>
        </authorList>
    </citation>
    <scope>NUCLEOTIDE SEQUENCE</scope>
    <source>
        <strain evidence="4">CHB12</strain>
    </source>
</reference>
<dbReference type="Pfam" id="PF03221">
    <property type="entry name" value="HTH_Tnp_Tc5"/>
    <property type="match status" value="1"/>
</dbReference>
<dbReference type="PANTHER" id="PTHR19303:SF73">
    <property type="entry name" value="PROTEIN PDC2"/>
    <property type="match status" value="1"/>
</dbReference>
<dbReference type="SMART" id="SM00674">
    <property type="entry name" value="CENPB"/>
    <property type="match status" value="1"/>
</dbReference>
<evidence type="ECO:0000259" key="3">
    <source>
        <dbReference type="PROSITE" id="PS51253"/>
    </source>
</evidence>
<feature type="compositionally biased region" description="Basic residues" evidence="2">
    <location>
        <begin position="268"/>
        <end position="283"/>
    </location>
</feature>
<dbReference type="Proteomes" id="UP000684084">
    <property type="component" value="Unassembled WGS sequence"/>
</dbReference>
<evidence type="ECO:0000313" key="5">
    <source>
        <dbReference type="Proteomes" id="UP000684084"/>
    </source>
</evidence>
<evidence type="ECO:0000313" key="4">
    <source>
        <dbReference type="EMBL" id="CAB5379913.1"/>
    </source>
</evidence>
<dbReference type="AlphaFoldDB" id="A0A915ZJL1"/>
<dbReference type="GO" id="GO:0005634">
    <property type="term" value="C:nucleus"/>
    <property type="evidence" value="ECO:0007669"/>
    <property type="project" value="TreeGrafter"/>
</dbReference>
<evidence type="ECO:0000256" key="1">
    <source>
        <dbReference type="ARBA" id="ARBA00023125"/>
    </source>
</evidence>
<accession>A0A915ZJL1</accession>
<feature type="region of interest" description="Disordered" evidence="2">
    <location>
        <begin position="262"/>
        <end position="283"/>
    </location>
</feature>